<dbReference type="PATRIC" id="fig|502800.11.peg.2992"/>
<gene>
    <name evidence="2" type="ordered locus">YPK_2309</name>
</gene>
<keyword evidence="1" id="KW-0812">Transmembrane</keyword>
<dbReference type="KEGG" id="ypy:YPK_2309"/>
<proteinExistence type="predicted"/>
<name>A0A0H3B2J2_YERPY</name>
<dbReference type="RefSeq" id="WP_012304169.1">
    <property type="nucleotide sequence ID" value="NZ_CP009792.1"/>
</dbReference>
<protein>
    <recommendedName>
        <fullName evidence="3">Flagella biosynthesis regulator</fullName>
    </recommendedName>
</protein>
<keyword evidence="1" id="KW-1133">Transmembrane helix</keyword>
<feature type="transmembrane region" description="Helical" evidence="1">
    <location>
        <begin position="189"/>
        <end position="210"/>
    </location>
</feature>
<dbReference type="AlphaFoldDB" id="A0A0H3B2J2"/>
<evidence type="ECO:0000313" key="2">
    <source>
        <dbReference type="EMBL" id="ACA68586.1"/>
    </source>
</evidence>
<evidence type="ECO:0000256" key="1">
    <source>
        <dbReference type="SAM" id="Phobius"/>
    </source>
</evidence>
<reference evidence="2" key="1">
    <citation type="submission" date="2008-02" db="EMBL/GenBank/DDBJ databases">
        <title>Complete sequence of Yersinia pseudotuberculosis YPIII.</title>
        <authorList>
            <consortium name="US DOE Joint Genome Institute"/>
            <person name="Challacombe J.F."/>
            <person name="Bruce D."/>
            <person name="Detter J.C."/>
            <person name="Green L."/>
            <person name="Land M."/>
            <person name="Munk C."/>
            <person name="Lindler L.E."/>
            <person name="Nikolich M.P."/>
            <person name="Brettin T."/>
        </authorList>
    </citation>
    <scope>NUCLEOTIDE SEQUENCE</scope>
    <source>
        <strain evidence="2">YPIII</strain>
    </source>
</reference>
<evidence type="ECO:0008006" key="3">
    <source>
        <dbReference type="Google" id="ProtNLM"/>
    </source>
</evidence>
<sequence length="212" mass="24438">METNGDRNRAAGRDFHEKNITTDNFISRDFVNIVIPTTEIDNRPLVPAQRKQLNQLVKEIIETGHEEGFSIWQKVHAEIGVSSIEEMTVSHYQAAYSYLQALRDRYCEKEASKSLIHLLLKNTQQESERQQLIRYCHIQFGSGRLTELTRLQLQQALSWLDEKQYLETPPSTVTTSEKRLSWQQLFRHYPIFSGGVFASGFLIALLIVAIGK</sequence>
<accession>A0A0H3B2J2</accession>
<organism evidence="2">
    <name type="scientific">Yersinia pseudotuberculosis serotype O:3 (strain YPIII)</name>
    <dbReference type="NCBI Taxonomy" id="502800"/>
    <lineage>
        <taxon>Bacteria</taxon>
        <taxon>Pseudomonadati</taxon>
        <taxon>Pseudomonadota</taxon>
        <taxon>Gammaproteobacteria</taxon>
        <taxon>Enterobacterales</taxon>
        <taxon>Yersiniaceae</taxon>
        <taxon>Yersinia</taxon>
    </lineage>
</organism>
<keyword evidence="1" id="KW-0472">Membrane</keyword>
<dbReference type="EMBL" id="CP000950">
    <property type="protein sequence ID" value="ACA68586.1"/>
    <property type="molecule type" value="Genomic_DNA"/>
</dbReference>